<dbReference type="PROSITE" id="PS01136">
    <property type="entry name" value="UPF0034"/>
    <property type="match status" value="1"/>
</dbReference>
<reference evidence="21 22" key="1">
    <citation type="journal article" date="2009" name="Science">
        <title>Green evolution and dynamic adaptations revealed by genomes of the marine picoeukaryotes Micromonas.</title>
        <authorList>
            <person name="Worden A.Z."/>
            <person name="Lee J.H."/>
            <person name="Mock T."/>
            <person name="Rouze P."/>
            <person name="Simmons M.P."/>
            <person name="Aerts A.L."/>
            <person name="Allen A.E."/>
            <person name="Cuvelier M.L."/>
            <person name="Derelle E."/>
            <person name="Everett M.V."/>
            <person name="Foulon E."/>
            <person name="Grimwood J."/>
            <person name="Gundlach H."/>
            <person name="Henrissat B."/>
            <person name="Napoli C."/>
            <person name="McDonald S.M."/>
            <person name="Parker M.S."/>
            <person name="Rombauts S."/>
            <person name="Salamov A."/>
            <person name="Von Dassow P."/>
            <person name="Badger J.H."/>
            <person name="Coutinho P.M."/>
            <person name="Demir E."/>
            <person name="Dubchak I."/>
            <person name="Gentemann C."/>
            <person name="Eikrem W."/>
            <person name="Gready J.E."/>
            <person name="John U."/>
            <person name="Lanier W."/>
            <person name="Lindquist E.A."/>
            <person name="Lucas S."/>
            <person name="Mayer K.F."/>
            <person name="Moreau H."/>
            <person name="Not F."/>
            <person name="Otillar R."/>
            <person name="Panaud O."/>
            <person name="Pangilinan J."/>
            <person name="Paulsen I."/>
            <person name="Piegu B."/>
            <person name="Poliakov A."/>
            <person name="Robbens S."/>
            <person name="Schmutz J."/>
            <person name="Toulza E."/>
            <person name="Wyss T."/>
            <person name="Zelensky A."/>
            <person name="Zhou K."/>
            <person name="Armbrust E.V."/>
            <person name="Bhattacharya D."/>
            <person name="Goodenough U.W."/>
            <person name="Van de Peer Y."/>
            <person name="Grigoriev I.V."/>
        </authorList>
    </citation>
    <scope>NUCLEOTIDE SEQUENCE [LARGE SCALE GENOMIC DNA]</scope>
    <source>
        <strain evidence="22">RCC299 / NOUM17</strain>
    </source>
</reference>
<dbReference type="GO" id="GO:0050660">
    <property type="term" value="F:flavin adenine dinucleotide binding"/>
    <property type="evidence" value="ECO:0007669"/>
    <property type="project" value="InterPro"/>
</dbReference>
<dbReference type="Proteomes" id="UP000002009">
    <property type="component" value="Chromosome 6"/>
</dbReference>
<dbReference type="FunFam" id="3.20.20.70:FF:000067">
    <property type="entry name" value="tRNA-dihydrouridine(47) synthase [NAD(P)(+)]"/>
    <property type="match status" value="1"/>
</dbReference>
<dbReference type="GeneID" id="8244631"/>
<dbReference type="EC" id="1.3.1.89" evidence="3"/>
<dbReference type="SUPFAM" id="SSF51395">
    <property type="entry name" value="FMN-linked oxidoreductases"/>
    <property type="match status" value="1"/>
</dbReference>
<feature type="domain" description="DUS-like FMN-binding" evidence="20">
    <location>
        <begin position="11"/>
        <end position="251"/>
    </location>
</feature>
<keyword evidence="6" id="KW-0507">mRNA processing</keyword>
<dbReference type="InParanoid" id="C1E904"/>
<evidence type="ECO:0000256" key="14">
    <source>
        <dbReference type="ARBA" id="ARBA00023027"/>
    </source>
</evidence>
<dbReference type="Gene3D" id="3.20.20.70">
    <property type="entry name" value="Aldolase class I"/>
    <property type="match status" value="1"/>
</dbReference>
<dbReference type="GO" id="GO:0102265">
    <property type="term" value="F:tRNA-dihydrouridine47 synthase activity"/>
    <property type="evidence" value="ECO:0007669"/>
    <property type="project" value="UniProtKB-EC"/>
</dbReference>
<dbReference type="PANTHER" id="PTHR45846">
    <property type="entry name" value="TRNA-DIHYDROURIDINE(47) SYNTHASE [NAD(P)(+)]-LIKE"/>
    <property type="match status" value="1"/>
</dbReference>
<evidence type="ECO:0000256" key="18">
    <source>
        <dbReference type="ARBA" id="ARBA00049447"/>
    </source>
</evidence>
<keyword evidence="5" id="KW-0288">FMN</keyword>
<comment type="cofactor">
    <cofactor evidence="1">
        <name>FMN</name>
        <dbReference type="ChEBI" id="CHEBI:58210"/>
    </cofactor>
</comment>
<comment type="catalytic activity">
    <reaction evidence="18">
        <text>a 5,6-dihydrouridine in mRNA + NADP(+) = a uridine in mRNA + NADPH + H(+)</text>
        <dbReference type="Rhea" id="RHEA:69855"/>
        <dbReference type="Rhea" id="RHEA-COMP:14658"/>
        <dbReference type="Rhea" id="RHEA-COMP:17789"/>
        <dbReference type="ChEBI" id="CHEBI:15378"/>
        <dbReference type="ChEBI" id="CHEBI:57783"/>
        <dbReference type="ChEBI" id="CHEBI:58349"/>
        <dbReference type="ChEBI" id="CHEBI:65315"/>
        <dbReference type="ChEBI" id="CHEBI:74443"/>
    </reaction>
    <physiologicalReaction direction="right-to-left" evidence="18">
        <dbReference type="Rhea" id="RHEA:69857"/>
    </physiologicalReaction>
</comment>
<evidence type="ECO:0000256" key="15">
    <source>
        <dbReference type="ARBA" id="ARBA00045934"/>
    </source>
</evidence>
<dbReference type="AlphaFoldDB" id="C1E904"/>
<dbReference type="STRING" id="296587.C1E904"/>
<keyword evidence="8" id="KW-0479">Metal-binding</keyword>
<comment type="similarity">
    <text evidence="2">Belongs to the Dus family. Dus3 subfamily.</text>
</comment>
<keyword evidence="10" id="KW-0863">Zinc-finger</keyword>
<evidence type="ECO:0000256" key="5">
    <source>
        <dbReference type="ARBA" id="ARBA00022643"/>
    </source>
</evidence>
<dbReference type="GO" id="GO:0003723">
    <property type="term" value="F:RNA binding"/>
    <property type="evidence" value="ECO:0007669"/>
    <property type="project" value="TreeGrafter"/>
</dbReference>
<evidence type="ECO:0000259" key="20">
    <source>
        <dbReference type="Pfam" id="PF01207"/>
    </source>
</evidence>
<evidence type="ECO:0000256" key="17">
    <source>
        <dbReference type="ARBA" id="ARBA00048342"/>
    </source>
</evidence>
<dbReference type="Pfam" id="PF01207">
    <property type="entry name" value="Dus"/>
    <property type="match status" value="1"/>
</dbReference>
<keyword evidence="22" id="KW-1185">Reference proteome</keyword>
<comment type="function">
    <text evidence="15">Catalyzes the synthesis of dihydrouridine, a modified base found in the D-loop of most tRNAs. Specifically modifies U47 in cytoplasmic tRNAs. Catalyzes the synthesis of dihydrouridine in some mRNAs, thereby affecting their translation.</text>
</comment>
<dbReference type="OMA" id="TISEMAM"/>
<evidence type="ECO:0000256" key="7">
    <source>
        <dbReference type="ARBA" id="ARBA00022694"/>
    </source>
</evidence>
<evidence type="ECO:0000256" key="4">
    <source>
        <dbReference type="ARBA" id="ARBA00022630"/>
    </source>
</evidence>
<evidence type="ECO:0000256" key="11">
    <source>
        <dbReference type="ARBA" id="ARBA00022833"/>
    </source>
</evidence>
<evidence type="ECO:0000256" key="13">
    <source>
        <dbReference type="ARBA" id="ARBA00023002"/>
    </source>
</evidence>
<organism evidence="21 22">
    <name type="scientific">Micromonas commoda (strain RCC299 / NOUM17 / CCMP2709)</name>
    <name type="common">Picoplanktonic green alga</name>
    <dbReference type="NCBI Taxonomy" id="296587"/>
    <lineage>
        <taxon>Eukaryota</taxon>
        <taxon>Viridiplantae</taxon>
        <taxon>Chlorophyta</taxon>
        <taxon>Mamiellophyceae</taxon>
        <taxon>Mamiellales</taxon>
        <taxon>Mamiellaceae</taxon>
        <taxon>Micromonas</taxon>
    </lineage>
</organism>
<protein>
    <recommendedName>
        <fullName evidence="3">tRNA-dihydrouridine(47) synthase [NAD(P)(+)]</fullName>
        <ecNumber evidence="3">1.3.1.89</ecNumber>
    </recommendedName>
</protein>
<dbReference type="GO" id="GO:0006397">
    <property type="term" value="P:mRNA processing"/>
    <property type="evidence" value="ECO:0007669"/>
    <property type="project" value="UniProtKB-KW"/>
</dbReference>
<evidence type="ECO:0000256" key="3">
    <source>
        <dbReference type="ARBA" id="ARBA00012376"/>
    </source>
</evidence>
<evidence type="ECO:0000256" key="9">
    <source>
        <dbReference type="ARBA" id="ARBA00022737"/>
    </source>
</evidence>
<comment type="catalytic activity">
    <reaction evidence="17">
        <text>a 5,6-dihydrouridine in mRNA + NAD(+) = a uridine in mRNA + NADH + H(+)</text>
        <dbReference type="Rhea" id="RHEA:69851"/>
        <dbReference type="Rhea" id="RHEA-COMP:14658"/>
        <dbReference type="Rhea" id="RHEA-COMP:17789"/>
        <dbReference type="ChEBI" id="CHEBI:15378"/>
        <dbReference type="ChEBI" id="CHEBI:57540"/>
        <dbReference type="ChEBI" id="CHEBI:57945"/>
        <dbReference type="ChEBI" id="CHEBI:65315"/>
        <dbReference type="ChEBI" id="CHEBI:74443"/>
    </reaction>
    <physiologicalReaction direction="right-to-left" evidence="17">
        <dbReference type="Rhea" id="RHEA:69853"/>
    </physiologicalReaction>
</comment>
<dbReference type="eggNOG" id="KOG2333">
    <property type="taxonomic scope" value="Eukaryota"/>
</dbReference>
<proteinExistence type="inferred from homology"/>
<keyword evidence="9" id="KW-0677">Repeat</keyword>
<keyword evidence="12" id="KW-0521">NADP</keyword>
<name>C1E904_MICCC</name>
<dbReference type="InterPro" id="IPR013785">
    <property type="entry name" value="Aldolase_TIM"/>
</dbReference>
<evidence type="ECO:0000256" key="19">
    <source>
        <dbReference type="ARBA" id="ARBA00049513"/>
    </source>
</evidence>
<keyword evidence="7" id="KW-0819">tRNA processing</keyword>
<evidence type="ECO:0000313" key="22">
    <source>
        <dbReference type="Proteomes" id="UP000002009"/>
    </source>
</evidence>
<evidence type="ECO:0000256" key="2">
    <source>
        <dbReference type="ARBA" id="ARBA00005451"/>
    </source>
</evidence>
<dbReference type="GO" id="GO:0008270">
    <property type="term" value="F:zinc ion binding"/>
    <property type="evidence" value="ECO:0007669"/>
    <property type="project" value="UniProtKB-KW"/>
</dbReference>
<comment type="catalytic activity">
    <reaction evidence="19">
        <text>5,6-dihydrouridine(47) in tRNA + NADP(+) = uridine(47) in tRNA + NADPH + H(+)</text>
        <dbReference type="Rhea" id="RHEA:53360"/>
        <dbReference type="Rhea" id="RHEA-COMP:13539"/>
        <dbReference type="Rhea" id="RHEA-COMP:13540"/>
        <dbReference type="ChEBI" id="CHEBI:15378"/>
        <dbReference type="ChEBI" id="CHEBI:57783"/>
        <dbReference type="ChEBI" id="CHEBI:58349"/>
        <dbReference type="ChEBI" id="CHEBI:65315"/>
        <dbReference type="ChEBI" id="CHEBI:74443"/>
        <dbReference type="EC" id="1.3.1.89"/>
    </reaction>
    <physiologicalReaction direction="right-to-left" evidence="19">
        <dbReference type="Rhea" id="RHEA:53362"/>
    </physiologicalReaction>
</comment>
<accession>C1E904</accession>
<evidence type="ECO:0000256" key="6">
    <source>
        <dbReference type="ARBA" id="ARBA00022664"/>
    </source>
</evidence>
<keyword evidence="14" id="KW-0520">NAD</keyword>
<dbReference type="InterPro" id="IPR035587">
    <property type="entry name" value="DUS-like_FMN-bd"/>
</dbReference>
<dbReference type="OrthoDB" id="259935at2759"/>
<feature type="non-terminal residue" evidence="21">
    <location>
        <position position="1"/>
    </location>
</feature>
<comment type="catalytic activity">
    <reaction evidence="16">
        <text>5,6-dihydrouridine(47) in tRNA + NAD(+) = uridine(47) in tRNA + NADH + H(+)</text>
        <dbReference type="Rhea" id="RHEA:53364"/>
        <dbReference type="Rhea" id="RHEA-COMP:13539"/>
        <dbReference type="Rhea" id="RHEA-COMP:13540"/>
        <dbReference type="ChEBI" id="CHEBI:15378"/>
        <dbReference type="ChEBI" id="CHEBI:57540"/>
        <dbReference type="ChEBI" id="CHEBI:57945"/>
        <dbReference type="ChEBI" id="CHEBI:65315"/>
        <dbReference type="ChEBI" id="CHEBI:74443"/>
        <dbReference type="EC" id="1.3.1.89"/>
    </reaction>
    <physiologicalReaction direction="right-to-left" evidence="16">
        <dbReference type="Rhea" id="RHEA:53366"/>
    </physiologicalReaction>
</comment>
<dbReference type="KEGG" id="mis:MICPUN_66278"/>
<dbReference type="EMBL" id="CP001327">
    <property type="protein sequence ID" value="ACO64244.1"/>
    <property type="molecule type" value="Genomic_DNA"/>
</dbReference>
<evidence type="ECO:0000256" key="8">
    <source>
        <dbReference type="ARBA" id="ARBA00022723"/>
    </source>
</evidence>
<gene>
    <name evidence="21" type="ORF">MICPUN_66278</name>
</gene>
<evidence type="ECO:0000313" key="21">
    <source>
        <dbReference type="EMBL" id="ACO64244.1"/>
    </source>
</evidence>
<sequence>KKLDLRGKLYVAPLTTVGNLPFRRVCVALGADVTISEMAMASNILKGERSELALLRRHPSERLFGVQVCGGHPDLMARCGEFLDNDVDCDFVDVNMGCPIDGVCAKGAGSTLLRDEVGLARMKKLVQAMSGSMQRTPLTIKVRMGYDDDPSKYVAHDVLKDARAWGAAAATLHGRTRAQRYSRLADWRYIRRCAAVAAPSGLPLVGNGDVFSFKDYERHMRGGTLATCMIGRGALIKPWVLTEIKERRVWDISASERLAIFGDFARHGLEHWGSDERGVETTRRFMMEWMSYTHRYVPVGLLESGVAQKMHLRPAPYSGRNELETLLASDAVEDWSRVAEMFLGKPAPGFSFVPKHKSNSY</sequence>
<keyword evidence="11" id="KW-0862">Zinc</keyword>
<evidence type="ECO:0000256" key="12">
    <source>
        <dbReference type="ARBA" id="ARBA00022857"/>
    </source>
</evidence>
<evidence type="ECO:0000256" key="10">
    <source>
        <dbReference type="ARBA" id="ARBA00022771"/>
    </source>
</evidence>
<dbReference type="InterPro" id="IPR018517">
    <property type="entry name" value="tRNA_hU_synthase_CS"/>
</dbReference>
<evidence type="ECO:0000256" key="1">
    <source>
        <dbReference type="ARBA" id="ARBA00001917"/>
    </source>
</evidence>
<keyword evidence="4" id="KW-0285">Flavoprotein</keyword>
<evidence type="ECO:0000256" key="16">
    <source>
        <dbReference type="ARBA" id="ARBA00048266"/>
    </source>
</evidence>
<dbReference type="RefSeq" id="XP_002502986.1">
    <property type="nucleotide sequence ID" value="XM_002502940.1"/>
</dbReference>
<dbReference type="CDD" id="cd02801">
    <property type="entry name" value="DUS_like_FMN"/>
    <property type="match status" value="1"/>
</dbReference>
<dbReference type="PANTHER" id="PTHR45846:SF1">
    <property type="entry name" value="TRNA-DIHYDROURIDINE(47) SYNTHASE [NAD(P)(+)]-LIKE"/>
    <property type="match status" value="1"/>
</dbReference>
<feature type="non-terminal residue" evidence="21">
    <location>
        <position position="361"/>
    </location>
</feature>
<keyword evidence="13" id="KW-0560">Oxidoreductase</keyword>